<reference evidence="1" key="7">
    <citation type="journal article" date="2005" name="Science">
        <title>The Transcriptional Landscape of the Mammalian Genome.</title>
        <authorList>
            <consortium name="The FANTOM Consortium"/>
            <consortium name="Riken Genome Exploration Research Group and Genome Science Group (Genome Network Project Core Group)"/>
        </authorList>
    </citation>
    <scope>NUCLEOTIDE SEQUENCE</scope>
    <source>
        <strain evidence="1">C57BL/6J</strain>
        <tissue evidence="1">Testis</tissue>
    </source>
</reference>
<dbReference type="MGI" id="MGI:1922344">
    <property type="gene designation" value="4930522N08Rik"/>
</dbReference>
<dbReference type="AGR" id="MGI:1922344"/>
<reference evidence="1" key="4">
    <citation type="submission" date="2000-07" db="EMBL/GenBank/DDBJ databases">
        <authorList>
            <person name="Adachi J."/>
            <person name="Aizawa K."/>
            <person name="Akahira S."/>
            <person name="Akimura T."/>
            <person name="Arai A."/>
            <person name="Aono H."/>
            <person name="Arakawa T."/>
            <person name="Bono H."/>
            <person name="Carninci P."/>
            <person name="Fukuda S."/>
            <person name="Fukunishi Y."/>
            <person name="Furuno M."/>
            <person name="Hanagaki T."/>
            <person name="Hara A."/>
            <person name="Hayatsu N."/>
            <person name="Hiramoto K."/>
            <person name="Hiraoka T."/>
            <person name="Hori F."/>
            <person name="Imotani K."/>
            <person name="Ishii Y."/>
            <person name="Itoh M."/>
            <person name="Izawa M."/>
            <person name="Kasukawa T."/>
            <person name="Kato H."/>
            <person name="Kawai J."/>
            <person name="Kojima Y."/>
            <person name="Konno H."/>
            <person name="Kouda M."/>
            <person name="Koya S."/>
            <person name="Kurihara C."/>
            <person name="Matsuyama T."/>
            <person name="Miyazaki A."/>
            <person name="Nishi K."/>
            <person name="Nomura K."/>
            <person name="Numazaki R."/>
            <person name="Ohno M."/>
            <person name="Okazaki Y."/>
            <person name="Okido T."/>
            <person name="Owa C."/>
            <person name="Saito H."/>
            <person name="Saito R."/>
            <person name="Sakai C."/>
            <person name="Sakai K."/>
            <person name="Sano H."/>
            <person name="Sasaki D."/>
            <person name="Shibata K."/>
            <person name="Shibata Y."/>
            <person name="Shinagawa A."/>
            <person name="Shiraki T."/>
            <person name="Sogabe Y."/>
            <person name="Suzuki H."/>
            <person name="Tagami M."/>
            <person name="Tagawa A."/>
            <person name="Takahashi F."/>
            <person name="Tanaka T."/>
            <person name="Tejima Y."/>
            <person name="Toya T."/>
            <person name="Yamamura T."/>
            <person name="Yasunishi A."/>
            <person name="Yoshida K."/>
            <person name="Yoshino M."/>
            <person name="Muramatsu M."/>
            <person name="Hayashizaki Y."/>
        </authorList>
    </citation>
    <scope>NUCLEOTIDE SEQUENCE</scope>
    <source>
        <strain evidence="1">C57BL/6J</strain>
        <tissue evidence="1">Testis</tissue>
    </source>
</reference>
<dbReference type="AlphaFoldDB" id="Q9D526"/>
<reference evidence="1" key="8">
    <citation type="journal article" date="2005" name="Science">
        <title>Antisense Transcription in the Mammalian Transcriptome.</title>
        <authorList>
            <consortium name="RIKEN Genome Exploration Research Group and Genome Science Group (Genome Network Project Core Group) and the FANTOM Consortium"/>
        </authorList>
    </citation>
    <scope>NUCLEOTIDE SEQUENCE</scope>
    <source>
        <strain evidence="1">C57BL/6J</strain>
        <tissue evidence="1">Testis</tissue>
    </source>
</reference>
<reference evidence="1" key="6">
    <citation type="journal article" date="2002" name="Nature">
        <title>Analysis of the mouse transcriptome based on functional annotation of 60,770 full-length cDNAs.</title>
        <authorList>
            <consortium name="The FANTOM Consortium and the RIKEN Genome Exploration Research Group Phase I and II Team"/>
        </authorList>
    </citation>
    <scope>NUCLEOTIDE SEQUENCE</scope>
    <source>
        <strain evidence="1">C57BL/6J</strain>
        <tissue evidence="1">Testis</tissue>
    </source>
</reference>
<evidence type="ECO:0000313" key="1">
    <source>
        <dbReference type="EMBL" id="BAB30010.1"/>
    </source>
</evidence>
<protein>
    <submittedName>
        <fullName evidence="1">Uncharacterized protein</fullName>
    </submittedName>
</protein>
<reference evidence="1" key="3">
    <citation type="journal article" date="2000" name="Genome Res.">
        <title>RIKEN integrated sequence analysis (RISA) system--384-format sequencing pipeline with 384 multicapillary sequencer.</title>
        <authorList>
            <person name="Shibata K."/>
            <person name="Itoh M."/>
            <person name="Aizawa K."/>
            <person name="Nagaoka S."/>
            <person name="Sasaki N."/>
            <person name="Carninci P."/>
            <person name="Konno H."/>
            <person name="Akiyama J."/>
            <person name="Nishi K."/>
            <person name="Kitsunai T."/>
            <person name="Tashiro H."/>
            <person name="Itoh M."/>
            <person name="Sumi N."/>
            <person name="Ishii Y."/>
            <person name="Nakamura S."/>
            <person name="Hazama M."/>
            <person name="Nishine T."/>
            <person name="Harada A."/>
            <person name="Yamamoto R."/>
            <person name="Matsumoto H."/>
            <person name="Sakaguchi S."/>
            <person name="Ikegami T."/>
            <person name="Kashiwagi K."/>
            <person name="Fujiwake S."/>
            <person name="Inoue K."/>
            <person name="Togawa Y."/>
            <person name="Izawa M."/>
            <person name="Ohara E."/>
            <person name="Watahiki M."/>
            <person name="Yoneda Y."/>
            <person name="Ishikawa T."/>
            <person name="Ozawa K."/>
            <person name="Tanaka T."/>
            <person name="Matsuura S."/>
            <person name="Kawai J."/>
            <person name="Okazaki Y."/>
            <person name="Muramatsu M."/>
            <person name="Inoue Y."/>
            <person name="Kira A."/>
            <person name="Hayashizaki Y."/>
        </authorList>
    </citation>
    <scope>NUCLEOTIDE SEQUENCE</scope>
    <source>
        <strain evidence="1">C57BL/6J</strain>
        <tissue evidence="1">Testis</tissue>
    </source>
</reference>
<name>Q9D526_MOUSE</name>
<proteinExistence type="evidence at transcript level"/>
<gene>
    <name evidence="2" type="primary">4930522N08Rik</name>
</gene>
<evidence type="ECO:0000313" key="2">
    <source>
        <dbReference type="MGI" id="MGI:1922344"/>
    </source>
</evidence>
<sequence>MHSVLNCHSYQLPSFSWIYAPQPHTKTKNGFQFQFKSKSLVSMFCGRNPRLGTITTISKGSIQGTSNKTIGRCPVCTRRNPCKDVTSRKYRKGANRSSLPGETGAHSFKSAFPTMHIRVRKLFSRINNHGSCLKSWSHPTYDMPSSSHSRFSLANG</sequence>
<accession>Q9D526</accession>
<organism evidence="1">
    <name type="scientific">Mus musculus</name>
    <name type="common">Mouse</name>
    <dbReference type="NCBI Taxonomy" id="10090"/>
    <lineage>
        <taxon>Eukaryota</taxon>
        <taxon>Metazoa</taxon>
        <taxon>Chordata</taxon>
        <taxon>Craniata</taxon>
        <taxon>Vertebrata</taxon>
        <taxon>Euteleostomi</taxon>
        <taxon>Mammalia</taxon>
        <taxon>Eutheria</taxon>
        <taxon>Euarchontoglires</taxon>
        <taxon>Glires</taxon>
        <taxon>Rodentia</taxon>
        <taxon>Myomorpha</taxon>
        <taxon>Muroidea</taxon>
        <taxon>Muridae</taxon>
        <taxon>Murinae</taxon>
        <taxon>Mus</taxon>
        <taxon>Mus</taxon>
    </lineage>
</organism>
<reference evidence="1" key="1">
    <citation type="journal article" date="1999" name="Methods Enzymol.">
        <title>High-efficiency full-length cDNA cloning.</title>
        <authorList>
            <person name="Carninci P."/>
            <person name="Hayashizaki Y."/>
        </authorList>
    </citation>
    <scope>NUCLEOTIDE SEQUENCE</scope>
    <source>
        <strain evidence="1">C57BL/6J</strain>
        <tissue evidence="1">Testis</tissue>
    </source>
</reference>
<reference evidence="1" key="5">
    <citation type="journal article" date="2001" name="Nature">
        <title>Functional annotation of a full-length mouse cDNA collection.</title>
        <authorList>
            <consortium name="The RIKEN Genome Exploration Research Group Phase II Team and the FANTOM Consortium"/>
        </authorList>
    </citation>
    <scope>NUCLEOTIDE SEQUENCE</scope>
    <source>
        <strain evidence="1">C57BL/6J</strain>
        <tissue evidence="1">Testis</tissue>
    </source>
</reference>
<dbReference type="EMBL" id="AK015871">
    <property type="protein sequence ID" value="BAB30010.1"/>
    <property type="molecule type" value="mRNA"/>
</dbReference>
<reference evidence="1" key="2">
    <citation type="journal article" date="2000" name="Genome Res.">
        <title>Normalization and subtraction of cap-trapper-selected cDNAs to prepare full-length cDNA libraries for rapid discovery of new genes.</title>
        <authorList>
            <person name="Carninci P."/>
            <person name="Shibata Y."/>
            <person name="Hayatsu N."/>
            <person name="Sugahara Y."/>
            <person name="Shibata K."/>
            <person name="Itoh M."/>
            <person name="Konno H."/>
            <person name="Okazaki Y."/>
            <person name="Muramatsu M."/>
            <person name="Hayashizaki Y."/>
        </authorList>
    </citation>
    <scope>NUCLEOTIDE SEQUENCE</scope>
    <source>
        <strain evidence="1">C57BL/6J</strain>
        <tissue evidence="1">Testis</tissue>
    </source>
</reference>